<organism evidence="2 3">
    <name type="scientific">Guyparkeria halophila</name>
    <dbReference type="NCBI Taxonomy" id="47960"/>
    <lineage>
        <taxon>Bacteria</taxon>
        <taxon>Pseudomonadati</taxon>
        <taxon>Pseudomonadota</taxon>
        <taxon>Gammaproteobacteria</taxon>
        <taxon>Chromatiales</taxon>
        <taxon>Thioalkalibacteraceae</taxon>
        <taxon>Guyparkeria</taxon>
    </lineage>
</organism>
<gene>
    <name evidence="2" type="ORF">SR882_05685</name>
</gene>
<keyword evidence="2" id="KW-0378">Hydrolase</keyword>
<evidence type="ECO:0000259" key="1">
    <source>
        <dbReference type="Pfam" id="PF01863"/>
    </source>
</evidence>
<dbReference type="Proteomes" id="UP001327459">
    <property type="component" value="Chromosome"/>
</dbReference>
<protein>
    <submittedName>
        <fullName evidence="2">SprT family zinc-dependent metalloprotease</fullName>
        <ecNumber evidence="2">3.4.-.-</ecNumber>
    </submittedName>
</protein>
<dbReference type="PANTHER" id="PTHR30399">
    <property type="entry name" value="UNCHARACTERIZED PROTEIN YGJP"/>
    <property type="match status" value="1"/>
</dbReference>
<feature type="domain" description="YgjP-like metallopeptidase" evidence="1">
    <location>
        <begin position="36"/>
        <end position="240"/>
    </location>
</feature>
<evidence type="ECO:0000313" key="3">
    <source>
        <dbReference type="Proteomes" id="UP001327459"/>
    </source>
</evidence>
<dbReference type="GO" id="GO:0008237">
    <property type="term" value="F:metallopeptidase activity"/>
    <property type="evidence" value="ECO:0007669"/>
    <property type="project" value="UniProtKB-KW"/>
</dbReference>
<dbReference type="CDD" id="cd07344">
    <property type="entry name" value="M48_yhfN_like"/>
    <property type="match status" value="1"/>
</dbReference>
<dbReference type="PANTHER" id="PTHR30399:SF1">
    <property type="entry name" value="UTP PYROPHOSPHATASE"/>
    <property type="match status" value="1"/>
</dbReference>
<keyword evidence="2" id="KW-0645">Protease</keyword>
<evidence type="ECO:0000313" key="2">
    <source>
        <dbReference type="EMBL" id="WQH15262.1"/>
    </source>
</evidence>
<dbReference type="Gene3D" id="3.30.2010.10">
    <property type="entry name" value="Metalloproteases ('zincins'), catalytic domain"/>
    <property type="match status" value="1"/>
</dbReference>
<dbReference type="InterPro" id="IPR002725">
    <property type="entry name" value="YgjP-like_metallopeptidase"/>
</dbReference>
<sequence>MTRHLFAPRHPRGPQTLDHSLGTIRVERKAIRHLYLRLDARDGSLRVSAPKRVSDRAIRAFVTSRAGWIATQRERRARRPAILTEANLPDSIHLLGQEHVISWRATDDDVPRSERLVIAEGHVHLTGPDQQTARQRLREHCRQLLKGHLDARVSMWASRMSLPQPESRVRRMKTRWGTCNIQARRIWLNLELARMPLEAIDLVIVHELAHLIERGHNRRFYAVMDDAYPDWRRWETTLSEYGIIGL</sequence>
<accession>A0ABZ0YVL9</accession>
<dbReference type="Pfam" id="PF01863">
    <property type="entry name" value="YgjP-like"/>
    <property type="match status" value="1"/>
</dbReference>
<keyword evidence="2" id="KW-0482">Metalloprotease</keyword>
<dbReference type="EMBL" id="CP140153">
    <property type="protein sequence ID" value="WQH15262.1"/>
    <property type="molecule type" value="Genomic_DNA"/>
</dbReference>
<reference evidence="2 3" key="1">
    <citation type="submission" date="2023-11" db="EMBL/GenBank/DDBJ databases">
        <title>MicrobeMod: A computational toolkit for identifying prokaryotic methylation and restriction-modification with nanopore sequencing.</title>
        <authorList>
            <person name="Crits-Christoph A."/>
            <person name="Kang S.C."/>
            <person name="Lee H."/>
            <person name="Ostrov N."/>
        </authorList>
    </citation>
    <scope>NUCLEOTIDE SEQUENCE [LARGE SCALE GENOMIC DNA]</scope>
    <source>
        <strain evidence="2 3">ATCC 49870</strain>
    </source>
</reference>
<dbReference type="RefSeq" id="WP_322520293.1">
    <property type="nucleotide sequence ID" value="NZ_CP140153.1"/>
</dbReference>
<name>A0ABZ0YVL9_9GAMM</name>
<dbReference type="EC" id="3.4.-.-" evidence="2"/>
<keyword evidence="3" id="KW-1185">Reference proteome</keyword>
<dbReference type="InterPro" id="IPR053136">
    <property type="entry name" value="UTP_pyrophosphatase-like"/>
</dbReference>
<proteinExistence type="predicted"/>